<comment type="caution">
    <text evidence="2">The sequence shown here is derived from an EMBL/GenBank/DDBJ whole genome shotgun (WGS) entry which is preliminary data.</text>
</comment>
<keyword evidence="1" id="KW-0732">Signal</keyword>
<reference evidence="2" key="1">
    <citation type="submission" date="2020-10" db="EMBL/GenBank/DDBJ databases">
        <authorList>
            <person name="Gilroy R."/>
        </authorList>
    </citation>
    <scope>NUCLEOTIDE SEQUENCE</scope>
    <source>
        <strain evidence="2">10532</strain>
    </source>
</reference>
<protein>
    <recommendedName>
        <fullName evidence="4">Porin domain-containing protein</fullName>
    </recommendedName>
</protein>
<name>A0A9D9N1H1_9SPIR</name>
<proteinExistence type="predicted"/>
<accession>A0A9D9N1H1</accession>
<evidence type="ECO:0000256" key="1">
    <source>
        <dbReference type="SAM" id="SignalP"/>
    </source>
</evidence>
<evidence type="ECO:0000313" key="3">
    <source>
        <dbReference type="Proteomes" id="UP000823638"/>
    </source>
</evidence>
<gene>
    <name evidence="2" type="ORF">IAA81_00505</name>
</gene>
<feature type="chain" id="PRO_5039140539" description="Porin domain-containing protein" evidence="1">
    <location>
        <begin position="24"/>
        <end position="376"/>
    </location>
</feature>
<organism evidence="2 3">
    <name type="scientific">Candidatus Gallitreponema excrementavium</name>
    <dbReference type="NCBI Taxonomy" id="2840840"/>
    <lineage>
        <taxon>Bacteria</taxon>
        <taxon>Pseudomonadati</taxon>
        <taxon>Spirochaetota</taxon>
        <taxon>Spirochaetia</taxon>
        <taxon>Spirochaetales</taxon>
        <taxon>Candidatus Gallitreponema</taxon>
    </lineage>
</organism>
<evidence type="ECO:0000313" key="2">
    <source>
        <dbReference type="EMBL" id="MBO8456693.1"/>
    </source>
</evidence>
<feature type="signal peptide" evidence="1">
    <location>
        <begin position="1"/>
        <end position="23"/>
    </location>
</feature>
<sequence length="376" mass="41370">MSRFFTRFFSGLFLIFCFSGAFALDFGGVFVNDSEFRFRDGGSYINQTDSVTLWGEMGNSALSFGIEGFYEFKFLDGNVFHNLDLNLARLNIRSPDSGLFDIKLGRIYKSDLTGYILGQKLDGVDFMFNFPKVSFGFYGGYTGLTNTNTTKMVSPSKSLITDGLYPLNVGTVIGGLSLSTSSLIVNQDMSFEVMGLLDAETLEENRVYFSLLSQGLIAGNWLYNASSTLALGIGDFYGKPEVSNLSALEFIRVFKGWHSSLRLSGLYASGFDNGDNCFYPVTALSVLPCSEVTIVPSSLVLLGIAGTAKPMDNLYAELRFQNQFDSGNFSYYGLSYSGKVVYSVFSDLQLSLCLGQHYLVSGTNYVECSLSLMTLF</sequence>
<evidence type="ECO:0008006" key="4">
    <source>
        <dbReference type="Google" id="ProtNLM"/>
    </source>
</evidence>
<dbReference type="AlphaFoldDB" id="A0A9D9N1H1"/>
<dbReference type="Proteomes" id="UP000823638">
    <property type="component" value="Unassembled WGS sequence"/>
</dbReference>
<dbReference type="EMBL" id="JADIMM010000012">
    <property type="protein sequence ID" value="MBO8456693.1"/>
    <property type="molecule type" value="Genomic_DNA"/>
</dbReference>
<reference evidence="2" key="2">
    <citation type="journal article" date="2021" name="PeerJ">
        <title>Extensive microbial diversity within the chicken gut microbiome revealed by metagenomics and culture.</title>
        <authorList>
            <person name="Gilroy R."/>
            <person name="Ravi A."/>
            <person name="Getino M."/>
            <person name="Pursley I."/>
            <person name="Horton D.L."/>
            <person name="Alikhan N.F."/>
            <person name="Baker D."/>
            <person name="Gharbi K."/>
            <person name="Hall N."/>
            <person name="Watson M."/>
            <person name="Adriaenssens E.M."/>
            <person name="Foster-Nyarko E."/>
            <person name="Jarju S."/>
            <person name="Secka A."/>
            <person name="Antonio M."/>
            <person name="Oren A."/>
            <person name="Chaudhuri R.R."/>
            <person name="La Ragione R."/>
            <person name="Hildebrand F."/>
            <person name="Pallen M.J."/>
        </authorList>
    </citation>
    <scope>NUCLEOTIDE SEQUENCE</scope>
    <source>
        <strain evidence="2">10532</strain>
    </source>
</reference>